<keyword evidence="1" id="KW-1133">Transmembrane helix</keyword>
<organism evidence="2 3">
    <name type="scientific">Streptomyces endophyticus</name>
    <dbReference type="NCBI Taxonomy" id="714166"/>
    <lineage>
        <taxon>Bacteria</taxon>
        <taxon>Bacillati</taxon>
        <taxon>Actinomycetota</taxon>
        <taxon>Actinomycetes</taxon>
        <taxon>Kitasatosporales</taxon>
        <taxon>Streptomycetaceae</taxon>
        <taxon>Streptomyces</taxon>
    </lineage>
</organism>
<keyword evidence="1" id="KW-0472">Membrane</keyword>
<feature type="transmembrane region" description="Helical" evidence="1">
    <location>
        <begin position="52"/>
        <end position="75"/>
    </location>
</feature>
<comment type="caution">
    <text evidence="2">The sequence shown here is derived from an EMBL/GenBank/DDBJ whole genome shotgun (WGS) entry which is preliminary data.</text>
</comment>
<gene>
    <name evidence="2" type="ORF">OKJ99_16055</name>
</gene>
<proteinExistence type="predicted"/>
<protein>
    <submittedName>
        <fullName evidence="2">Uncharacterized protein</fullName>
    </submittedName>
</protein>
<keyword evidence="1" id="KW-0812">Transmembrane</keyword>
<dbReference type="EMBL" id="JAOZYC010000107">
    <property type="protein sequence ID" value="MEB8339006.1"/>
    <property type="molecule type" value="Genomic_DNA"/>
</dbReference>
<name>A0ABU6F4T3_9ACTN</name>
<accession>A0ABU6F4T3</accession>
<dbReference type="Proteomes" id="UP001354931">
    <property type="component" value="Unassembled WGS sequence"/>
</dbReference>
<feature type="transmembrane region" description="Helical" evidence="1">
    <location>
        <begin position="20"/>
        <end position="40"/>
    </location>
</feature>
<sequence length="78" mass="7974">MTVTPTSLLPLAAGDRATSPVLLGFFAVGGVIAMTAGLSWAFDIRGLAPAGYLRVLGAALTLAGLGLLFVTYTLWHLG</sequence>
<reference evidence="2 3" key="1">
    <citation type="submission" date="2022-10" db="EMBL/GenBank/DDBJ databases">
        <authorList>
            <person name="Xie J."/>
            <person name="Shen N."/>
        </authorList>
    </citation>
    <scope>NUCLEOTIDE SEQUENCE [LARGE SCALE GENOMIC DNA]</scope>
    <source>
        <strain evidence="2 3">YIM65594</strain>
    </source>
</reference>
<evidence type="ECO:0000256" key="1">
    <source>
        <dbReference type="SAM" id="Phobius"/>
    </source>
</evidence>
<keyword evidence="3" id="KW-1185">Reference proteome</keyword>
<evidence type="ECO:0000313" key="2">
    <source>
        <dbReference type="EMBL" id="MEB8339006.1"/>
    </source>
</evidence>
<evidence type="ECO:0000313" key="3">
    <source>
        <dbReference type="Proteomes" id="UP001354931"/>
    </source>
</evidence>